<organism evidence="2 3">
    <name type="scientific">Actinomadura napierensis</name>
    <dbReference type="NCBI Taxonomy" id="267854"/>
    <lineage>
        <taxon>Bacteria</taxon>
        <taxon>Bacillati</taxon>
        <taxon>Actinomycetota</taxon>
        <taxon>Actinomycetes</taxon>
        <taxon>Streptosporangiales</taxon>
        <taxon>Thermomonosporaceae</taxon>
        <taxon>Actinomadura</taxon>
    </lineage>
</organism>
<sequence length="43" mass="4432">MALRLWQATTPGGEPGWFQNGASRAAPEYITSNTGPGGRAGAQ</sequence>
<evidence type="ECO:0000256" key="1">
    <source>
        <dbReference type="SAM" id="MobiDB-lite"/>
    </source>
</evidence>
<dbReference type="Proteomes" id="UP001501020">
    <property type="component" value="Unassembled WGS sequence"/>
</dbReference>
<dbReference type="EMBL" id="BAAAMR010000007">
    <property type="protein sequence ID" value="GAA2125230.1"/>
    <property type="molecule type" value="Genomic_DNA"/>
</dbReference>
<keyword evidence="3" id="KW-1185">Reference proteome</keyword>
<comment type="caution">
    <text evidence="2">The sequence shown here is derived from an EMBL/GenBank/DDBJ whole genome shotgun (WGS) entry which is preliminary data.</text>
</comment>
<gene>
    <name evidence="2" type="ORF">GCM10009727_13410</name>
</gene>
<protein>
    <submittedName>
        <fullName evidence="2">Uncharacterized protein</fullName>
    </submittedName>
</protein>
<evidence type="ECO:0000313" key="3">
    <source>
        <dbReference type="Proteomes" id="UP001501020"/>
    </source>
</evidence>
<feature type="region of interest" description="Disordered" evidence="1">
    <location>
        <begin position="1"/>
        <end position="43"/>
    </location>
</feature>
<proteinExistence type="predicted"/>
<reference evidence="2 3" key="1">
    <citation type="journal article" date="2019" name="Int. J. Syst. Evol. Microbiol.">
        <title>The Global Catalogue of Microorganisms (GCM) 10K type strain sequencing project: providing services to taxonomists for standard genome sequencing and annotation.</title>
        <authorList>
            <consortium name="The Broad Institute Genomics Platform"/>
            <consortium name="The Broad Institute Genome Sequencing Center for Infectious Disease"/>
            <person name="Wu L."/>
            <person name="Ma J."/>
        </authorList>
    </citation>
    <scope>NUCLEOTIDE SEQUENCE [LARGE SCALE GENOMIC DNA]</scope>
    <source>
        <strain evidence="2 3">JCM 13850</strain>
    </source>
</reference>
<accession>A0ABN2YCN1</accession>
<evidence type="ECO:0000313" key="2">
    <source>
        <dbReference type="EMBL" id="GAA2125230.1"/>
    </source>
</evidence>
<name>A0ABN2YCN1_9ACTN</name>